<comment type="caution">
    <text evidence="1">The sequence shown here is derived from an EMBL/GenBank/DDBJ whole genome shotgun (WGS) entry which is preliminary data.</text>
</comment>
<accession>A0ACC2U123</accession>
<evidence type="ECO:0000313" key="1">
    <source>
        <dbReference type="EMBL" id="KAJ9080503.1"/>
    </source>
</evidence>
<name>A0ACC2U123_9FUNG</name>
<dbReference type="EMBL" id="QTSX02001551">
    <property type="protein sequence ID" value="KAJ9080503.1"/>
    <property type="molecule type" value="Genomic_DNA"/>
</dbReference>
<sequence>MAVQKMFNYENNEVTSMLVVGTLIVVSVVGIIVNAILLCVLRQLPERSTSFTLIWTVGGADLLLCGFTLAMCIARPILQYPGAYHSWYYCSILGSATFFFSSMSGILMGFLAMERYSVICHQRGLRHGFIWFSFFFIAAVFGVLLTENALEGGFAPEPSFIFCMAKGSEWSLYTNYVFYVLLNTPIAIFSFCYIAIFIKCYTANVPSDAEVITKRVAIRSLLFLAIYLLCYIPKLSTTIIGIYFGLNAPPKALYMIIPIGMTMLAVVNPILVLLLHRHIKARVRSLLLHKKPEAIRLD</sequence>
<reference evidence="1" key="1">
    <citation type="submission" date="2022-04" db="EMBL/GenBank/DDBJ databases">
        <title>Genome of the entomopathogenic fungus Entomophthora muscae.</title>
        <authorList>
            <person name="Elya C."/>
            <person name="Lovett B.R."/>
            <person name="Lee E."/>
            <person name="Macias A.M."/>
            <person name="Hajek A.E."/>
            <person name="De Bivort B.L."/>
            <person name="Kasson M.T."/>
            <person name="De Fine Licht H.H."/>
            <person name="Stajich J.E."/>
        </authorList>
    </citation>
    <scope>NUCLEOTIDE SEQUENCE</scope>
    <source>
        <strain evidence="1">Berkeley</strain>
    </source>
</reference>
<organism evidence="1 2">
    <name type="scientific">Entomophthora muscae</name>
    <dbReference type="NCBI Taxonomy" id="34485"/>
    <lineage>
        <taxon>Eukaryota</taxon>
        <taxon>Fungi</taxon>
        <taxon>Fungi incertae sedis</taxon>
        <taxon>Zoopagomycota</taxon>
        <taxon>Entomophthoromycotina</taxon>
        <taxon>Entomophthoromycetes</taxon>
        <taxon>Entomophthorales</taxon>
        <taxon>Entomophthoraceae</taxon>
        <taxon>Entomophthora</taxon>
    </lineage>
</organism>
<proteinExistence type="predicted"/>
<dbReference type="Proteomes" id="UP001165960">
    <property type="component" value="Unassembled WGS sequence"/>
</dbReference>
<keyword evidence="2" id="KW-1185">Reference proteome</keyword>
<gene>
    <name evidence="1" type="ORF">DSO57_1024325</name>
</gene>
<protein>
    <submittedName>
        <fullName evidence="1">Uncharacterized protein</fullName>
    </submittedName>
</protein>
<evidence type="ECO:0000313" key="2">
    <source>
        <dbReference type="Proteomes" id="UP001165960"/>
    </source>
</evidence>